<evidence type="ECO:0000313" key="5">
    <source>
        <dbReference type="EMBL" id="NHR08767.1"/>
    </source>
</evidence>
<dbReference type="Gene3D" id="2.10.109.10">
    <property type="entry name" value="Umud Fragment, subunit A"/>
    <property type="match status" value="1"/>
</dbReference>
<keyword evidence="6" id="KW-1185">Reference proteome</keyword>
<dbReference type="PROSITE" id="PS50943">
    <property type="entry name" value="HTH_CROC1"/>
    <property type="match status" value="1"/>
</dbReference>
<dbReference type="InterPro" id="IPR036286">
    <property type="entry name" value="LexA/Signal_pep-like_sf"/>
</dbReference>
<dbReference type="Proteomes" id="UP001515641">
    <property type="component" value="Unassembled WGS sequence"/>
</dbReference>
<dbReference type="InterPro" id="IPR001387">
    <property type="entry name" value="Cro/C1-type_HTH"/>
</dbReference>
<accession>A0ABX0LAC8</accession>
<keyword evidence="1" id="KW-0805">Transcription regulation</keyword>
<dbReference type="InterPro" id="IPR039418">
    <property type="entry name" value="LexA-like"/>
</dbReference>
<dbReference type="SUPFAM" id="SSF51306">
    <property type="entry name" value="LexA/Signal peptidase"/>
    <property type="match status" value="1"/>
</dbReference>
<dbReference type="InterPro" id="IPR010982">
    <property type="entry name" value="Lambda_DNA-bd_dom_sf"/>
</dbReference>
<sequence>MESLGKRLRFIRDTVLKEARDVTAQKLGISLVSLQNYEGGTRKPSAVLVAKFSRLTGVRADWLLFGEGEALPGEAGPRAGETVERYAPQGAHVEVPCYGAGAALPLAQGWLASRLKLPAEQLAVVAVAGDAMAGVLNDGDLALVNRAETQPGSGLYALELNGEVVVRRAQRLPGGKLGLSSANEAYPPFEVDLAAPPADFSVLGRVVWLGRQV</sequence>
<dbReference type="PANTHER" id="PTHR40661">
    <property type="match status" value="1"/>
</dbReference>
<dbReference type="PANTHER" id="PTHR40661:SF3">
    <property type="entry name" value="FELS-1 PROPHAGE TRANSCRIPTIONAL REGULATOR"/>
    <property type="match status" value="1"/>
</dbReference>
<dbReference type="SMART" id="SM00530">
    <property type="entry name" value="HTH_XRE"/>
    <property type="match status" value="1"/>
</dbReference>
<evidence type="ECO:0000313" key="6">
    <source>
        <dbReference type="Proteomes" id="UP001515641"/>
    </source>
</evidence>
<dbReference type="Gene3D" id="1.10.260.40">
    <property type="entry name" value="lambda repressor-like DNA-binding domains"/>
    <property type="match status" value="1"/>
</dbReference>
<organism evidence="5 6">
    <name type="scientific">Chromobacterium fluminis</name>
    <dbReference type="NCBI Taxonomy" id="3044269"/>
    <lineage>
        <taxon>Bacteria</taxon>
        <taxon>Pseudomonadati</taxon>
        <taxon>Pseudomonadota</taxon>
        <taxon>Betaproteobacteria</taxon>
        <taxon>Neisseriales</taxon>
        <taxon>Chromobacteriaceae</taxon>
        <taxon>Chromobacterium</taxon>
    </lineage>
</organism>
<protein>
    <recommendedName>
        <fullName evidence="4">HTH cro/C1-type domain-containing protein</fullName>
    </recommendedName>
</protein>
<dbReference type="SUPFAM" id="SSF47413">
    <property type="entry name" value="lambda repressor-like DNA-binding domains"/>
    <property type="match status" value="1"/>
</dbReference>
<keyword evidence="2" id="KW-0238">DNA-binding</keyword>
<evidence type="ECO:0000256" key="3">
    <source>
        <dbReference type="ARBA" id="ARBA00023163"/>
    </source>
</evidence>
<proteinExistence type="predicted"/>
<feature type="domain" description="HTH cro/C1-type" evidence="4">
    <location>
        <begin position="24"/>
        <end position="63"/>
    </location>
</feature>
<reference evidence="5 6" key="1">
    <citation type="submission" date="2020-03" db="EMBL/GenBank/DDBJ databases">
        <title>Draft genome sequence of environmentally isolated cultures.</title>
        <authorList>
            <person name="Wilson H.S."/>
            <person name="De Leon M.E."/>
        </authorList>
    </citation>
    <scope>NUCLEOTIDE SEQUENCE [LARGE SCALE GENOMIC DNA]</scope>
    <source>
        <strain evidence="5 6">HSC-31F16</strain>
    </source>
</reference>
<dbReference type="CDD" id="cd06529">
    <property type="entry name" value="S24_LexA-like"/>
    <property type="match status" value="1"/>
</dbReference>
<evidence type="ECO:0000259" key="4">
    <source>
        <dbReference type="PROSITE" id="PS50943"/>
    </source>
</evidence>
<dbReference type="CDD" id="cd00093">
    <property type="entry name" value="HTH_XRE"/>
    <property type="match status" value="1"/>
</dbReference>
<dbReference type="Pfam" id="PF00717">
    <property type="entry name" value="Peptidase_S24"/>
    <property type="match status" value="1"/>
</dbReference>
<evidence type="ECO:0000256" key="2">
    <source>
        <dbReference type="ARBA" id="ARBA00023125"/>
    </source>
</evidence>
<evidence type="ECO:0000256" key="1">
    <source>
        <dbReference type="ARBA" id="ARBA00023015"/>
    </source>
</evidence>
<keyword evidence="3" id="KW-0804">Transcription</keyword>
<dbReference type="RefSeq" id="WP_166454364.1">
    <property type="nucleotide sequence ID" value="NZ_JAAOMA010000092.1"/>
</dbReference>
<comment type="caution">
    <text evidence="5">The sequence shown here is derived from an EMBL/GenBank/DDBJ whole genome shotgun (WGS) entry which is preliminary data.</text>
</comment>
<name>A0ABX0LAC8_9NEIS</name>
<dbReference type="InterPro" id="IPR015927">
    <property type="entry name" value="Peptidase_S24_S26A/B/C"/>
</dbReference>
<dbReference type="EMBL" id="JAAOMA010000092">
    <property type="protein sequence ID" value="NHR08767.1"/>
    <property type="molecule type" value="Genomic_DNA"/>
</dbReference>
<gene>
    <name evidence="5" type="ORF">HA052_26620</name>
</gene>